<accession>A6GB26</accession>
<dbReference type="InterPro" id="IPR058031">
    <property type="entry name" value="AAA_lid_NorR"/>
</dbReference>
<dbReference type="InterPro" id="IPR032030">
    <property type="entry name" value="YscD_cytoplasmic_dom"/>
</dbReference>
<dbReference type="InterPro" id="IPR003593">
    <property type="entry name" value="AAA+_ATPase"/>
</dbReference>
<dbReference type="PROSITE" id="PS00676">
    <property type="entry name" value="SIGMA54_INTERACT_2"/>
    <property type="match status" value="1"/>
</dbReference>
<organism evidence="6 7">
    <name type="scientific">Plesiocystis pacifica SIR-1</name>
    <dbReference type="NCBI Taxonomy" id="391625"/>
    <lineage>
        <taxon>Bacteria</taxon>
        <taxon>Pseudomonadati</taxon>
        <taxon>Myxococcota</taxon>
        <taxon>Polyangia</taxon>
        <taxon>Nannocystales</taxon>
        <taxon>Nannocystaceae</taxon>
        <taxon>Plesiocystis</taxon>
    </lineage>
</organism>
<evidence type="ECO:0000256" key="1">
    <source>
        <dbReference type="ARBA" id="ARBA00022741"/>
    </source>
</evidence>
<dbReference type="EMBL" id="ABCS01000055">
    <property type="protein sequence ID" value="EDM76908.1"/>
    <property type="molecule type" value="Genomic_DNA"/>
</dbReference>
<dbReference type="SMART" id="SM00382">
    <property type="entry name" value="AAA"/>
    <property type="match status" value="1"/>
</dbReference>
<dbReference type="PROSITE" id="PS50006">
    <property type="entry name" value="FHA_DOMAIN"/>
    <property type="match status" value="1"/>
</dbReference>
<feature type="region of interest" description="Disordered" evidence="3">
    <location>
        <begin position="1"/>
        <end position="22"/>
    </location>
</feature>
<dbReference type="FunFam" id="3.40.50.300:FF:000006">
    <property type="entry name" value="DNA-binding transcriptional regulator NtrC"/>
    <property type="match status" value="1"/>
</dbReference>
<dbReference type="Pfam" id="PF00158">
    <property type="entry name" value="Sigma54_activat"/>
    <property type="match status" value="1"/>
</dbReference>
<dbReference type="InterPro" id="IPR009057">
    <property type="entry name" value="Homeodomain-like_sf"/>
</dbReference>
<dbReference type="Pfam" id="PF25601">
    <property type="entry name" value="AAA_lid_14"/>
    <property type="match status" value="1"/>
</dbReference>
<feature type="domain" description="Sigma-54 factor interaction" evidence="5">
    <location>
        <begin position="151"/>
        <end position="379"/>
    </location>
</feature>
<dbReference type="PROSITE" id="PS50045">
    <property type="entry name" value="SIGMA54_INTERACT_4"/>
    <property type="match status" value="1"/>
</dbReference>
<gene>
    <name evidence="6" type="ORF">PPSIR1_37504</name>
</gene>
<dbReference type="PROSITE" id="PS00675">
    <property type="entry name" value="SIGMA54_INTERACT_1"/>
    <property type="match status" value="1"/>
</dbReference>
<dbReference type="InterPro" id="IPR025662">
    <property type="entry name" value="Sigma_54_int_dom_ATP-bd_1"/>
</dbReference>
<dbReference type="Pfam" id="PF16697">
    <property type="entry name" value="Yop-YscD_cpl"/>
    <property type="match status" value="1"/>
</dbReference>
<dbReference type="CDD" id="cd00060">
    <property type="entry name" value="FHA"/>
    <property type="match status" value="1"/>
</dbReference>
<proteinExistence type="predicted"/>
<dbReference type="Gene3D" id="3.40.50.300">
    <property type="entry name" value="P-loop containing nucleotide triphosphate hydrolases"/>
    <property type="match status" value="1"/>
</dbReference>
<evidence type="ECO:0000313" key="6">
    <source>
        <dbReference type="EMBL" id="EDM76908.1"/>
    </source>
</evidence>
<dbReference type="InterPro" id="IPR027417">
    <property type="entry name" value="P-loop_NTPase"/>
</dbReference>
<keyword evidence="2" id="KW-0067">ATP-binding</keyword>
<dbReference type="SUPFAM" id="SSF46689">
    <property type="entry name" value="Homeodomain-like"/>
    <property type="match status" value="1"/>
</dbReference>
<sequence length="489" mass="53770">MTNSTKEPQGPGISRLEDDLDPGMTTTFFSAPHGHTQLRRVMLRVTSGPDKGAQIQVARPRITVGRSAVNDLVLTDTSVSGTHLQISLGDKRGILLRDLESTNGTSIGGYRIREAYIEPGTTISLGKTDVSFMSADEIEIPLSGQDHFGALWGASPAMREVFAILEKVAPTDMSVMIGGDTGTGKELVARALHDESKRSDKPFVVLDCGSLPRELAEAAILGHKKGSFTGAISDRPGAFEEADGGTLFLDEVGELPLDLQPKLLRVLDRREVQRIGESQVRKVNVRVVAATHRDLRQMVGQGQFREDLYFRLSVMTVDMPPLRDRGEDILLLANKFLEDFARIHGRSLVLNDEAKAVLLSEPWRGNVRQLKNTIERAAHLARSTSIEPADLHLGRREGRPAIAKTQAEGEQKEAGKGLSEELYAMPFKEAKQVVVDDFERAYFARLLAKTGNNLSRASAEAGITRYYLRELLKRLGMHKSSKKKAEGDN</sequence>
<dbReference type="CDD" id="cd00009">
    <property type="entry name" value="AAA"/>
    <property type="match status" value="1"/>
</dbReference>
<dbReference type="eggNOG" id="COG2204">
    <property type="taxonomic scope" value="Bacteria"/>
</dbReference>
<evidence type="ECO:0000256" key="2">
    <source>
        <dbReference type="ARBA" id="ARBA00022840"/>
    </source>
</evidence>
<dbReference type="Gene3D" id="2.60.200.20">
    <property type="match status" value="1"/>
</dbReference>
<dbReference type="OrthoDB" id="5485507at2"/>
<dbReference type="AlphaFoldDB" id="A6GB26"/>
<evidence type="ECO:0000259" key="5">
    <source>
        <dbReference type="PROSITE" id="PS50045"/>
    </source>
</evidence>
<dbReference type="SUPFAM" id="SSF52540">
    <property type="entry name" value="P-loop containing nucleoside triphosphate hydrolases"/>
    <property type="match status" value="1"/>
</dbReference>
<dbReference type="InterPro" id="IPR025943">
    <property type="entry name" value="Sigma_54_int_dom_ATP-bd_2"/>
</dbReference>
<dbReference type="InterPro" id="IPR002078">
    <property type="entry name" value="Sigma_54_int"/>
</dbReference>
<dbReference type="Gene3D" id="1.10.10.60">
    <property type="entry name" value="Homeodomain-like"/>
    <property type="match status" value="1"/>
</dbReference>
<evidence type="ECO:0000259" key="4">
    <source>
        <dbReference type="PROSITE" id="PS50006"/>
    </source>
</evidence>
<dbReference type="Proteomes" id="UP000005801">
    <property type="component" value="Unassembled WGS sequence"/>
</dbReference>
<name>A6GB26_9BACT</name>
<protein>
    <submittedName>
        <fullName evidence="6">Sigma-54 dependent transcriptional regulator, Fis family protein</fullName>
    </submittedName>
</protein>
<dbReference type="SMART" id="SM00240">
    <property type="entry name" value="FHA"/>
    <property type="match status" value="1"/>
</dbReference>
<dbReference type="GO" id="GO:0005524">
    <property type="term" value="F:ATP binding"/>
    <property type="evidence" value="ECO:0007669"/>
    <property type="project" value="UniProtKB-KW"/>
</dbReference>
<dbReference type="InterPro" id="IPR000253">
    <property type="entry name" value="FHA_dom"/>
</dbReference>
<dbReference type="RefSeq" id="WP_006973917.1">
    <property type="nucleotide sequence ID" value="NZ_ABCS01000055.1"/>
</dbReference>
<reference evidence="6 7" key="1">
    <citation type="submission" date="2007-06" db="EMBL/GenBank/DDBJ databases">
        <authorList>
            <person name="Shimkets L."/>
            <person name="Ferriera S."/>
            <person name="Johnson J."/>
            <person name="Kravitz S."/>
            <person name="Beeson K."/>
            <person name="Sutton G."/>
            <person name="Rogers Y.-H."/>
            <person name="Friedman R."/>
            <person name="Frazier M."/>
            <person name="Venter J.C."/>
        </authorList>
    </citation>
    <scope>NUCLEOTIDE SEQUENCE [LARGE SCALE GENOMIC DNA]</scope>
    <source>
        <strain evidence="6 7">SIR-1</strain>
    </source>
</reference>
<dbReference type="SUPFAM" id="SSF49879">
    <property type="entry name" value="SMAD/FHA domain"/>
    <property type="match status" value="1"/>
</dbReference>
<feature type="domain" description="FHA" evidence="4">
    <location>
        <begin position="62"/>
        <end position="112"/>
    </location>
</feature>
<comment type="caution">
    <text evidence="6">The sequence shown here is derived from an EMBL/GenBank/DDBJ whole genome shotgun (WGS) entry which is preliminary data.</text>
</comment>
<keyword evidence="1" id="KW-0547">Nucleotide-binding</keyword>
<dbReference type="PANTHER" id="PTHR32071">
    <property type="entry name" value="TRANSCRIPTIONAL REGULATORY PROTEIN"/>
    <property type="match status" value="1"/>
</dbReference>
<dbReference type="GO" id="GO:0006355">
    <property type="term" value="P:regulation of DNA-templated transcription"/>
    <property type="evidence" value="ECO:0007669"/>
    <property type="project" value="InterPro"/>
</dbReference>
<dbReference type="STRING" id="391625.PPSIR1_37504"/>
<evidence type="ECO:0000313" key="7">
    <source>
        <dbReference type="Proteomes" id="UP000005801"/>
    </source>
</evidence>
<dbReference type="InterPro" id="IPR008984">
    <property type="entry name" value="SMAD_FHA_dom_sf"/>
</dbReference>
<dbReference type="Gene3D" id="1.10.8.60">
    <property type="match status" value="1"/>
</dbReference>
<keyword evidence="7" id="KW-1185">Reference proteome</keyword>
<evidence type="ECO:0000256" key="3">
    <source>
        <dbReference type="SAM" id="MobiDB-lite"/>
    </source>
</evidence>